<dbReference type="Proteomes" id="UP000887578">
    <property type="component" value="Unplaced"/>
</dbReference>
<proteinExistence type="predicted"/>
<evidence type="ECO:0000313" key="4">
    <source>
        <dbReference type="WBParaSite" id="PDA_v2.g28264.t1"/>
    </source>
</evidence>
<dbReference type="SUPFAM" id="SSF56436">
    <property type="entry name" value="C-type lectin-like"/>
    <property type="match status" value="1"/>
</dbReference>
<dbReference type="InterPro" id="IPR018378">
    <property type="entry name" value="C-type_lectin_CS"/>
</dbReference>
<dbReference type="AlphaFoldDB" id="A0A914QAQ5"/>
<evidence type="ECO:0000259" key="2">
    <source>
        <dbReference type="PROSITE" id="PS50041"/>
    </source>
</evidence>
<accession>A0A914QAQ5</accession>
<keyword evidence="3" id="KW-1185">Reference proteome</keyword>
<dbReference type="InterPro" id="IPR001304">
    <property type="entry name" value="C-type_lectin-like"/>
</dbReference>
<evidence type="ECO:0000313" key="3">
    <source>
        <dbReference type="Proteomes" id="UP000887578"/>
    </source>
</evidence>
<dbReference type="InterPro" id="IPR016186">
    <property type="entry name" value="C-type_lectin-like/link_sf"/>
</dbReference>
<sequence>MDGTSFDFSDWENAQPQNVSNCGAVVIQGEKWISADCDKQKPFVCLIHVPTEISPQPSTTTVTTTTTTKITTTISHVKACLPLWSHNPSTSFCYKVFDNMNWLDAE</sequence>
<organism evidence="3 4">
    <name type="scientific">Panagrolaimus davidi</name>
    <dbReference type="NCBI Taxonomy" id="227884"/>
    <lineage>
        <taxon>Eukaryota</taxon>
        <taxon>Metazoa</taxon>
        <taxon>Ecdysozoa</taxon>
        <taxon>Nematoda</taxon>
        <taxon>Chromadorea</taxon>
        <taxon>Rhabditida</taxon>
        <taxon>Tylenchina</taxon>
        <taxon>Panagrolaimomorpha</taxon>
        <taxon>Panagrolaimoidea</taxon>
        <taxon>Panagrolaimidae</taxon>
        <taxon>Panagrolaimus</taxon>
    </lineage>
</organism>
<feature type="domain" description="C-type lectin" evidence="2">
    <location>
        <begin position="1"/>
        <end position="46"/>
    </location>
</feature>
<evidence type="ECO:0000256" key="1">
    <source>
        <dbReference type="ARBA" id="ARBA00023157"/>
    </source>
</evidence>
<protein>
    <submittedName>
        <fullName evidence="4">C-type lectin domain-containing protein</fullName>
    </submittedName>
</protein>
<reference evidence="4" key="1">
    <citation type="submission" date="2022-11" db="UniProtKB">
        <authorList>
            <consortium name="WormBaseParasite"/>
        </authorList>
    </citation>
    <scope>IDENTIFICATION</scope>
</reference>
<name>A0A914QAQ5_9BILA</name>
<dbReference type="PROSITE" id="PS00615">
    <property type="entry name" value="C_TYPE_LECTIN_1"/>
    <property type="match status" value="1"/>
</dbReference>
<dbReference type="Gene3D" id="3.10.100.10">
    <property type="entry name" value="Mannose-Binding Protein A, subunit A"/>
    <property type="match status" value="1"/>
</dbReference>
<dbReference type="InterPro" id="IPR016187">
    <property type="entry name" value="CTDL_fold"/>
</dbReference>
<dbReference type="WBParaSite" id="PDA_v2.g28264.t1">
    <property type="protein sequence ID" value="PDA_v2.g28264.t1"/>
    <property type="gene ID" value="PDA_v2.g28264"/>
</dbReference>
<keyword evidence="1" id="KW-1015">Disulfide bond</keyword>
<dbReference type="PROSITE" id="PS50041">
    <property type="entry name" value="C_TYPE_LECTIN_2"/>
    <property type="match status" value="1"/>
</dbReference>